<dbReference type="RefSeq" id="WP_109331514.1">
    <property type="nucleotide sequence ID" value="NZ_CP029356.1"/>
</dbReference>
<keyword evidence="1" id="KW-0614">Plasmid</keyword>
<proteinExistence type="predicted"/>
<accession>A0A2S2CWI6</accession>
<dbReference type="KEGG" id="azz:DEW08_22460"/>
<dbReference type="Proteomes" id="UP000245629">
    <property type="component" value="Plasmid unnamed1"/>
</dbReference>
<dbReference type="InterPro" id="IPR010845">
    <property type="entry name" value="FlaF"/>
</dbReference>
<evidence type="ECO:0000313" key="2">
    <source>
        <dbReference type="Proteomes" id="UP000245629"/>
    </source>
</evidence>
<dbReference type="InterPro" id="IPR021327">
    <property type="entry name" value="DUF2934"/>
</dbReference>
<keyword evidence="2" id="KW-1185">Reference proteome</keyword>
<geneLocation type="plasmid" evidence="1 2">
    <name>unnamed1</name>
</geneLocation>
<gene>
    <name evidence="1" type="ORF">DEW08_22460</name>
</gene>
<dbReference type="Pfam" id="PF11154">
    <property type="entry name" value="DUF2934"/>
    <property type="match status" value="1"/>
</dbReference>
<protein>
    <recommendedName>
        <fullName evidence="3">DUF2934 domain-containing protein</fullName>
    </recommendedName>
</protein>
<name>A0A2S2CWI6_9PROT</name>
<dbReference type="Pfam" id="PF07309">
    <property type="entry name" value="FlaF"/>
    <property type="match status" value="1"/>
</dbReference>
<evidence type="ECO:0008006" key="3">
    <source>
        <dbReference type="Google" id="ProtNLM"/>
    </source>
</evidence>
<evidence type="ECO:0000313" key="1">
    <source>
        <dbReference type="EMBL" id="AWK88836.1"/>
    </source>
</evidence>
<reference evidence="2" key="1">
    <citation type="submission" date="2018-05" db="EMBL/GenBank/DDBJ databases">
        <title>Azospirillum thermophila sp. nov., a novel isolated from hot spring.</title>
        <authorList>
            <person name="Zhao Z."/>
        </authorList>
    </citation>
    <scope>NUCLEOTIDE SEQUENCE [LARGE SCALE GENOMIC DNA]</scope>
    <source>
        <strain evidence="2">CFH 70021</strain>
        <plasmid evidence="2">unnamed1</plasmid>
    </source>
</reference>
<dbReference type="GO" id="GO:0044781">
    <property type="term" value="P:bacterial-type flagellum organization"/>
    <property type="evidence" value="ECO:0007669"/>
    <property type="project" value="InterPro"/>
</dbReference>
<dbReference type="OrthoDB" id="7366919at2"/>
<dbReference type="EMBL" id="CP029356">
    <property type="protein sequence ID" value="AWK88836.1"/>
    <property type="molecule type" value="Genomic_DNA"/>
</dbReference>
<sequence>MATKRKSAATAAPAAAPVAEVAAPDTSVGAEVILRTNFAQVEQDSVALLHAASLLIEADTPEKVSFALDHNLKLWVAIKTVLVNDECPLEPEVKANLRNLAQYVSTTTMEATQGTIEARRLVSLARINMNISEGLLRGGQNKLIAERAYEIWEQEGRPEGRDQEHWLRAEAEISGKLQD</sequence>
<organism evidence="1 2">
    <name type="scientific">Azospirillum thermophilum</name>
    <dbReference type="NCBI Taxonomy" id="2202148"/>
    <lineage>
        <taxon>Bacteria</taxon>
        <taxon>Pseudomonadati</taxon>
        <taxon>Pseudomonadota</taxon>
        <taxon>Alphaproteobacteria</taxon>
        <taxon>Rhodospirillales</taxon>
        <taxon>Azospirillaceae</taxon>
        <taxon>Azospirillum</taxon>
    </lineage>
</organism>
<dbReference type="AlphaFoldDB" id="A0A2S2CWI6"/>